<evidence type="ECO:0000256" key="4">
    <source>
        <dbReference type="ARBA" id="ARBA00022692"/>
    </source>
</evidence>
<feature type="region of interest" description="Disordered" evidence="7">
    <location>
        <begin position="301"/>
        <end position="343"/>
    </location>
</feature>
<organism evidence="11 12">
    <name type="scientific">Caulobacter henricii</name>
    <dbReference type="NCBI Taxonomy" id="69395"/>
    <lineage>
        <taxon>Bacteria</taxon>
        <taxon>Pseudomonadati</taxon>
        <taxon>Pseudomonadota</taxon>
        <taxon>Alphaproteobacteria</taxon>
        <taxon>Caulobacterales</taxon>
        <taxon>Caulobacteraceae</taxon>
        <taxon>Caulobacter</taxon>
    </lineage>
</organism>
<protein>
    <submittedName>
        <fullName evidence="11">Transporter</fullName>
    </submittedName>
</protein>
<evidence type="ECO:0000256" key="2">
    <source>
        <dbReference type="ARBA" id="ARBA00008017"/>
    </source>
</evidence>
<feature type="domain" description="Mechanosensitive ion channel transmembrane helices 2/3" evidence="10">
    <location>
        <begin position="67"/>
        <end position="108"/>
    </location>
</feature>
<dbReference type="InterPro" id="IPR052702">
    <property type="entry name" value="MscS-like_channel"/>
</dbReference>
<dbReference type="RefSeq" id="WP_062149070.1">
    <property type="nucleotide sequence ID" value="NZ_CP013002.1"/>
</dbReference>
<dbReference type="OrthoDB" id="9799209at2"/>
<dbReference type="PANTHER" id="PTHR30347">
    <property type="entry name" value="POTASSIUM CHANNEL RELATED"/>
    <property type="match status" value="1"/>
</dbReference>
<feature type="transmembrane region" description="Helical" evidence="8">
    <location>
        <begin position="89"/>
        <end position="107"/>
    </location>
</feature>
<proteinExistence type="inferred from homology"/>
<dbReference type="SUPFAM" id="SSF50182">
    <property type="entry name" value="Sm-like ribonucleoproteins"/>
    <property type="match status" value="1"/>
</dbReference>
<keyword evidence="6 8" id="KW-0472">Membrane</keyword>
<name>A0A0P0P1S5_9CAUL</name>
<dbReference type="InterPro" id="IPR023408">
    <property type="entry name" value="MscS_beta-dom_sf"/>
</dbReference>
<dbReference type="Gene3D" id="1.10.287.1260">
    <property type="match status" value="1"/>
</dbReference>
<dbReference type="AlphaFoldDB" id="A0A0P0P1S5"/>
<gene>
    <name evidence="11" type="ORF">AQ619_14400</name>
</gene>
<evidence type="ECO:0000313" key="12">
    <source>
        <dbReference type="Proteomes" id="UP000056905"/>
    </source>
</evidence>
<evidence type="ECO:0000256" key="8">
    <source>
        <dbReference type="SAM" id="Phobius"/>
    </source>
</evidence>
<dbReference type="GO" id="GO:0005886">
    <property type="term" value="C:plasma membrane"/>
    <property type="evidence" value="ECO:0007669"/>
    <property type="project" value="UniProtKB-SubCell"/>
</dbReference>
<evidence type="ECO:0000256" key="7">
    <source>
        <dbReference type="SAM" id="MobiDB-lite"/>
    </source>
</evidence>
<accession>A0A0P0P1S5</accession>
<dbReference type="InterPro" id="IPR011014">
    <property type="entry name" value="MscS_channel_TM-2"/>
</dbReference>
<dbReference type="eggNOG" id="COG3264">
    <property type="taxonomic scope" value="Bacteria"/>
</dbReference>
<dbReference type="Gene3D" id="3.30.70.100">
    <property type="match status" value="1"/>
</dbReference>
<dbReference type="Pfam" id="PF21088">
    <property type="entry name" value="MS_channel_1st"/>
    <property type="match status" value="1"/>
</dbReference>
<evidence type="ECO:0000256" key="6">
    <source>
        <dbReference type="ARBA" id="ARBA00023136"/>
    </source>
</evidence>
<feature type="domain" description="Mechanosensitive ion channel MscS" evidence="9">
    <location>
        <begin position="110"/>
        <end position="176"/>
    </location>
</feature>
<evidence type="ECO:0000256" key="5">
    <source>
        <dbReference type="ARBA" id="ARBA00022989"/>
    </source>
</evidence>
<feature type="transmembrane region" description="Helical" evidence="8">
    <location>
        <begin position="61"/>
        <end position="83"/>
    </location>
</feature>
<dbReference type="InterPro" id="IPR010920">
    <property type="entry name" value="LSM_dom_sf"/>
</dbReference>
<evidence type="ECO:0000313" key="11">
    <source>
        <dbReference type="EMBL" id="ALL14440.1"/>
    </source>
</evidence>
<dbReference type="InterPro" id="IPR049142">
    <property type="entry name" value="MS_channel_1st"/>
</dbReference>
<dbReference type="KEGG" id="chq:AQ619_14400"/>
<feature type="transmembrane region" description="Helical" evidence="8">
    <location>
        <begin position="20"/>
        <end position="40"/>
    </location>
</feature>
<dbReference type="SUPFAM" id="SSF82689">
    <property type="entry name" value="Mechanosensitive channel protein MscS (YggB), C-terminal domain"/>
    <property type="match status" value="1"/>
</dbReference>
<reference evidence="11 12" key="1">
    <citation type="submission" date="2015-10" db="EMBL/GenBank/DDBJ databases">
        <title>Conservation of the essential genome among Caulobacter and Brevundimonas species.</title>
        <authorList>
            <person name="Scott D."/>
            <person name="Ely B."/>
        </authorList>
    </citation>
    <scope>NUCLEOTIDE SEQUENCE [LARGE SCALE GENOMIC DNA]</scope>
    <source>
        <strain evidence="11 12">CB4</strain>
    </source>
</reference>
<dbReference type="GO" id="GO:0008381">
    <property type="term" value="F:mechanosensitive monoatomic ion channel activity"/>
    <property type="evidence" value="ECO:0007669"/>
    <property type="project" value="UniProtKB-ARBA"/>
</dbReference>
<evidence type="ECO:0000259" key="10">
    <source>
        <dbReference type="Pfam" id="PF21088"/>
    </source>
</evidence>
<dbReference type="InterPro" id="IPR006685">
    <property type="entry name" value="MscS_channel_2nd"/>
</dbReference>
<keyword evidence="12" id="KW-1185">Reference proteome</keyword>
<comment type="subcellular location">
    <subcellularLocation>
        <location evidence="1">Cell membrane</location>
        <topology evidence="1">Multi-pass membrane protein</topology>
    </subcellularLocation>
</comment>
<dbReference type="SUPFAM" id="SSF82861">
    <property type="entry name" value="Mechanosensitive channel protein MscS (YggB), transmembrane region"/>
    <property type="match status" value="1"/>
</dbReference>
<evidence type="ECO:0000256" key="1">
    <source>
        <dbReference type="ARBA" id="ARBA00004651"/>
    </source>
</evidence>
<dbReference type="Pfam" id="PF00924">
    <property type="entry name" value="MS_channel_2nd"/>
    <property type="match status" value="1"/>
</dbReference>
<comment type="similarity">
    <text evidence="2">Belongs to the MscS (TC 1.A.23) family.</text>
</comment>
<keyword evidence="5 8" id="KW-1133">Transmembrane helix</keyword>
<dbReference type="EMBL" id="CP013002">
    <property type="protein sequence ID" value="ALL14440.1"/>
    <property type="molecule type" value="Genomic_DNA"/>
</dbReference>
<dbReference type="PANTHER" id="PTHR30347:SF1">
    <property type="entry name" value="MECHANOSENSITIVE CHANNEL MSCK"/>
    <property type="match status" value="1"/>
</dbReference>
<evidence type="ECO:0000256" key="3">
    <source>
        <dbReference type="ARBA" id="ARBA00022475"/>
    </source>
</evidence>
<dbReference type="Proteomes" id="UP000056905">
    <property type="component" value="Chromosome"/>
</dbReference>
<dbReference type="Gene3D" id="2.30.30.60">
    <property type="match status" value="1"/>
</dbReference>
<feature type="compositionally biased region" description="Pro residues" evidence="7">
    <location>
        <begin position="330"/>
        <end position="343"/>
    </location>
</feature>
<dbReference type="InterPro" id="IPR011066">
    <property type="entry name" value="MscS_channel_C_sf"/>
</dbReference>
<sequence length="343" mass="36597">MAENPLERLDTFELVKLGKASVTVGGLAAALLIIAAALIASRLTAAGLQRLRARAAGSAASLYIVEKVLTYGLVIIGLVAGLSTMGLDLTSLAVFAGALGVGVGLGLQGMVKDFASGISLVFERLVAVGDFVELPNGQRGVVHEVGPRATRIRTNDSTDLIVPNSVLVNDLVINWTLRNTNRRIRVPFVTAFGVDKQKVREAVLKAARSVPFTSPDDAVRRTQVWLVGYGEHALKFELIVWPTVEAVRRPAAIFAAYTWAIDDALREAGIEIPYPQRDLRVRGLFGEEGEDALTSLKLEPAARRRKAKAAKPGSSNDAALDLEREDPDDPPLSPSPPAAPSKG</sequence>
<evidence type="ECO:0000259" key="9">
    <source>
        <dbReference type="Pfam" id="PF00924"/>
    </source>
</evidence>
<keyword evidence="3" id="KW-1003">Cell membrane</keyword>
<dbReference type="STRING" id="69395.AQ619_14400"/>
<keyword evidence="4 8" id="KW-0812">Transmembrane</keyword>